<organism evidence="4 5">
    <name type="scientific">Streptodolium elevatio</name>
    <dbReference type="NCBI Taxonomy" id="3157996"/>
    <lineage>
        <taxon>Bacteria</taxon>
        <taxon>Bacillati</taxon>
        <taxon>Actinomycetota</taxon>
        <taxon>Actinomycetes</taxon>
        <taxon>Kitasatosporales</taxon>
        <taxon>Streptomycetaceae</taxon>
        <taxon>Streptodolium</taxon>
    </lineage>
</organism>
<reference evidence="4 5" key="1">
    <citation type="submission" date="2024-06" db="EMBL/GenBank/DDBJ databases">
        <title>The Natural Products Discovery Center: Release of the First 8490 Sequenced Strains for Exploring Actinobacteria Biosynthetic Diversity.</title>
        <authorList>
            <person name="Kalkreuter E."/>
            <person name="Kautsar S.A."/>
            <person name="Yang D."/>
            <person name="Bader C.D."/>
            <person name="Teijaro C.N."/>
            <person name="Fluegel L."/>
            <person name="Davis C.M."/>
            <person name="Simpson J.R."/>
            <person name="Lauterbach L."/>
            <person name="Steele A.D."/>
            <person name="Gui C."/>
            <person name="Meng S."/>
            <person name="Li G."/>
            <person name="Viehrig K."/>
            <person name="Ye F."/>
            <person name="Su P."/>
            <person name="Kiefer A.F."/>
            <person name="Nichols A."/>
            <person name="Cepeda A.J."/>
            <person name="Yan W."/>
            <person name="Fan B."/>
            <person name="Jiang Y."/>
            <person name="Adhikari A."/>
            <person name="Zheng C.-J."/>
            <person name="Schuster L."/>
            <person name="Cowan T.M."/>
            <person name="Smanski M.J."/>
            <person name="Chevrette M.G."/>
            <person name="De Carvalho L.P.S."/>
            <person name="Shen B."/>
        </authorList>
    </citation>
    <scope>NUCLEOTIDE SEQUENCE [LARGE SCALE GENOMIC DNA]</scope>
    <source>
        <strain evidence="4 5">NPDC048946</strain>
    </source>
</reference>
<evidence type="ECO:0000259" key="3">
    <source>
        <dbReference type="Pfam" id="PF03551"/>
    </source>
</evidence>
<proteinExistence type="predicted"/>
<dbReference type="InterPro" id="IPR036388">
    <property type="entry name" value="WH-like_DNA-bd_sf"/>
</dbReference>
<comment type="caution">
    <text evidence="4">The sequence shown here is derived from an EMBL/GenBank/DDBJ whole genome shotgun (WGS) entry which is preliminary data.</text>
</comment>
<name>A0ABV3DLA7_9ACTN</name>
<dbReference type="Proteomes" id="UP001551482">
    <property type="component" value="Unassembled WGS sequence"/>
</dbReference>
<dbReference type="InterPro" id="IPR036390">
    <property type="entry name" value="WH_DNA-bd_sf"/>
</dbReference>
<feature type="compositionally biased region" description="Pro residues" evidence="1">
    <location>
        <begin position="102"/>
        <end position="121"/>
    </location>
</feature>
<dbReference type="InterPro" id="IPR005149">
    <property type="entry name" value="Tscrpt_reg_PadR_N"/>
</dbReference>
<dbReference type="Gene3D" id="1.10.10.10">
    <property type="entry name" value="Winged helix-like DNA-binding domain superfamily/Winged helix DNA-binding domain"/>
    <property type="match status" value="1"/>
</dbReference>
<dbReference type="SUPFAM" id="SSF46785">
    <property type="entry name" value="Winged helix' DNA-binding domain"/>
    <property type="match status" value="1"/>
</dbReference>
<evidence type="ECO:0000256" key="2">
    <source>
        <dbReference type="SAM" id="SignalP"/>
    </source>
</evidence>
<dbReference type="RefSeq" id="WP_358357147.1">
    <property type="nucleotide sequence ID" value="NZ_JBEZFP010000065.1"/>
</dbReference>
<dbReference type="EMBL" id="JBEZFP010000065">
    <property type="protein sequence ID" value="MEU8136541.1"/>
    <property type="molecule type" value="Genomic_DNA"/>
</dbReference>
<evidence type="ECO:0000256" key="1">
    <source>
        <dbReference type="SAM" id="MobiDB-lite"/>
    </source>
</evidence>
<feature type="domain" description="Transcription regulator PadR N-terminal" evidence="3">
    <location>
        <begin position="18"/>
        <end position="83"/>
    </location>
</feature>
<sequence length="121" mass="12939">MSKRLRKTQTMLAVLQALTVLGAEKAHGHAIIKWTGLQSGTVYPLLARLEKAGMADSAWDGDPSERGIRRRLYWLTGDGREFARAALEGVPSLYRGVGATPAPAPAPRPAVPPSGPLPQES</sequence>
<keyword evidence="2" id="KW-0732">Signal</keyword>
<feature type="chain" id="PRO_5046357561" evidence="2">
    <location>
        <begin position="23"/>
        <end position="121"/>
    </location>
</feature>
<accession>A0ABV3DLA7</accession>
<protein>
    <submittedName>
        <fullName evidence="4">Helix-turn-helix transcriptional regulator</fullName>
    </submittedName>
</protein>
<feature type="region of interest" description="Disordered" evidence="1">
    <location>
        <begin position="96"/>
        <end position="121"/>
    </location>
</feature>
<feature type="signal peptide" evidence="2">
    <location>
        <begin position="1"/>
        <end position="22"/>
    </location>
</feature>
<dbReference type="Pfam" id="PF03551">
    <property type="entry name" value="PadR"/>
    <property type="match status" value="1"/>
</dbReference>
<evidence type="ECO:0000313" key="5">
    <source>
        <dbReference type="Proteomes" id="UP001551482"/>
    </source>
</evidence>
<keyword evidence="5" id="KW-1185">Reference proteome</keyword>
<gene>
    <name evidence="4" type="ORF">AB0C36_23895</name>
</gene>
<evidence type="ECO:0000313" key="4">
    <source>
        <dbReference type="EMBL" id="MEU8136541.1"/>
    </source>
</evidence>